<name>A0A0B0H339_SOVGS</name>
<evidence type="ECO:0000313" key="3">
    <source>
        <dbReference type="Proteomes" id="UP000030856"/>
    </source>
</evidence>
<reference evidence="2 4" key="2">
    <citation type="submission" date="2016-11" db="EMBL/GenBank/DDBJ databases">
        <title>Mixed transmission modes and dynamic genome evolution in an obligate animal-bacterial symbiosis.</title>
        <authorList>
            <person name="Russell S.L."/>
            <person name="Corbett-Detig R.B."/>
            <person name="Cavanaugh C.M."/>
        </authorList>
    </citation>
    <scope>NUCLEOTIDE SEQUENCE [LARGE SCALE GENOMIC DNA]</scope>
    <source>
        <strain evidence="2">MA-KB16</strain>
    </source>
</reference>
<sequence length="197" mass="21943">MEHKAGVKAGGTFIMVNNKLAASVRLDKAPSDGTFHAVWLHDGMGRIIFPVKYLIVSLYRNWQLTVLWTKDRWVDGEHVFHDEGRKVSVGTDYLGSVRQKLEGEKGVANSIWYRHGFNTAVKGIKHLVAIFPVTQAELNASKCPMYLVSHISLPGKNPVITTPLMLEVIGINREVVNKSPKPAIKKGSVERESSFSH</sequence>
<keyword evidence="3" id="KW-1185">Reference proteome</keyword>
<proteinExistence type="predicted"/>
<accession>A0A0B0H339</accession>
<organism evidence="1 3">
    <name type="scientific">Solemya velum gill symbiont</name>
    <dbReference type="NCBI Taxonomy" id="2340"/>
    <lineage>
        <taxon>Bacteria</taxon>
        <taxon>Pseudomonadati</taxon>
        <taxon>Pseudomonadota</taxon>
        <taxon>Gammaproteobacteria</taxon>
        <taxon>sulfur-oxidizing symbionts</taxon>
    </lineage>
</organism>
<reference evidence="1 3" key="1">
    <citation type="journal article" date="2014" name="BMC Genomics">
        <title>The genome of the intracellular bacterium of the coastal bivalve, Solemya velum: a blueprint for thriving in and out of symbiosis.</title>
        <authorList>
            <person name="Dmytrenko O."/>
            <person name="Russell S.L."/>
            <person name="Loo W.T."/>
            <person name="Fontanez K.M."/>
            <person name="Liao L."/>
            <person name="Roeselers G."/>
            <person name="Sharma R."/>
            <person name="Stewart F.J."/>
            <person name="Newton I.L."/>
            <person name="Woyke T."/>
            <person name="Wu D."/>
            <person name="Lang J.M."/>
            <person name="Eisen J.A."/>
            <person name="Cavanaugh C.M."/>
        </authorList>
    </citation>
    <scope>NUCLEOTIDE SEQUENCE [LARGE SCALE GENOMIC DNA]</scope>
    <source>
        <strain evidence="1 3">WH</strain>
    </source>
</reference>
<evidence type="ECO:0000313" key="2">
    <source>
        <dbReference type="EMBL" id="OOY34065.1"/>
    </source>
</evidence>
<evidence type="ECO:0000313" key="1">
    <source>
        <dbReference type="EMBL" id="KHF24633.1"/>
    </source>
</evidence>
<gene>
    <name evidence="2" type="ORF">BOV88_11975</name>
    <name evidence="1" type="ORF">JV46_06020</name>
</gene>
<protein>
    <submittedName>
        <fullName evidence="1">Uncharacterized protein</fullName>
    </submittedName>
</protein>
<dbReference type="EMBL" id="JRAA01000002">
    <property type="protein sequence ID" value="KHF24633.1"/>
    <property type="molecule type" value="Genomic_DNA"/>
</dbReference>
<dbReference type="RefSeq" id="WP_043116884.1">
    <property type="nucleotide sequence ID" value="NZ_JRAA01000002.1"/>
</dbReference>
<dbReference type="EMBL" id="MPNX01000023">
    <property type="protein sequence ID" value="OOY34065.1"/>
    <property type="molecule type" value="Genomic_DNA"/>
</dbReference>
<dbReference type="AlphaFoldDB" id="A0A0B0H339"/>
<evidence type="ECO:0000313" key="4">
    <source>
        <dbReference type="Proteomes" id="UP000190962"/>
    </source>
</evidence>
<dbReference type="Proteomes" id="UP000190962">
    <property type="component" value="Unassembled WGS sequence"/>
</dbReference>
<comment type="caution">
    <text evidence="1">The sequence shown here is derived from an EMBL/GenBank/DDBJ whole genome shotgun (WGS) entry which is preliminary data.</text>
</comment>
<dbReference type="Proteomes" id="UP000030856">
    <property type="component" value="Unassembled WGS sequence"/>
</dbReference>